<reference evidence="1 2" key="1">
    <citation type="submission" date="2016-11" db="EMBL/GenBank/DDBJ databases">
        <title>Draft Genome Sequences of Nine Cyanobacterial Strains from Diverse Habitats.</title>
        <authorList>
            <person name="Zhu T."/>
            <person name="Hou S."/>
            <person name="Lu X."/>
            <person name="Hess W.R."/>
        </authorList>
    </citation>
    <scope>NUCLEOTIDE SEQUENCE [LARGE SCALE GENOMIC DNA]</scope>
    <source>
        <strain evidence="1 2">5.2 s.c.1</strain>
    </source>
</reference>
<gene>
    <name evidence="1" type="ORF">NIES1031_02435</name>
</gene>
<dbReference type="EMBL" id="MRCC01000002">
    <property type="protein sequence ID" value="OKH28777.1"/>
    <property type="molecule type" value="Genomic_DNA"/>
</dbReference>
<dbReference type="RefSeq" id="WP_073547933.1">
    <property type="nucleotide sequence ID" value="NZ_CAWMVK010000012.1"/>
</dbReference>
<sequence>MPILEIQRAEKIHDYIQKLEKLTNIPLRSSPIILSSPRQQVSLELPLEEIKQSYEYVEQIYEDIGEHELVFKAIKTGWEYLNSGYKIVPTSKEEYFRQINEAYVFQAARERGYTVDENYFKEHKFCYGQYETYYAVHEIMQRNAFDFLLSKSYSPSFIHTYANWYKCIKLISTQFIIPTTTIEKKIPHILDQLWIISHNINQLRLLGIEIVGEGKFLSRNQPRTSVNNEFLNQLGYEIYQVASWWCRVDPYRVICEFLKASGIFPDATKYLIGAELNTIDEYVCGICHAPMVRWGWDWIQRYQIGNSTVLAHKDCVMRKQHSGRY</sequence>
<comment type="caution">
    <text evidence="1">The sequence shown here is derived from an EMBL/GenBank/DDBJ whole genome shotgun (WGS) entry which is preliminary data.</text>
</comment>
<dbReference type="Proteomes" id="UP000185984">
    <property type="component" value="Unassembled WGS sequence"/>
</dbReference>
<name>A0A1U7HYS3_9CHRO</name>
<organism evidence="1 2">
    <name type="scientific">Chroogloeocystis siderophila 5.2 s.c.1</name>
    <dbReference type="NCBI Taxonomy" id="247279"/>
    <lineage>
        <taxon>Bacteria</taxon>
        <taxon>Bacillati</taxon>
        <taxon>Cyanobacteriota</taxon>
        <taxon>Cyanophyceae</taxon>
        <taxon>Oscillatoriophycideae</taxon>
        <taxon>Chroococcales</taxon>
        <taxon>Chroococcaceae</taxon>
        <taxon>Chroogloeocystis</taxon>
    </lineage>
</organism>
<dbReference type="OrthoDB" id="418844at2"/>
<protein>
    <submittedName>
        <fullName evidence="1">Uncharacterized protein</fullName>
    </submittedName>
</protein>
<dbReference type="AlphaFoldDB" id="A0A1U7HYS3"/>
<evidence type="ECO:0000313" key="2">
    <source>
        <dbReference type="Proteomes" id="UP000185984"/>
    </source>
</evidence>
<proteinExistence type="predicted"/>
<keyword evidence="2" id="KW-1185">Reference proteome</keyword>
<evidence type="ECO:0000313" key="1">
    <source>
        <dbReference type="EMBL" id="OKH28777.1"/>
    </source>
</evidence>
<accession>A0A1U7HYS3</accession>